<dbReference type="PANTHER" id="PTHR46268">
    <property type="entry name" value="STRESS RESPONSE PROTEIN NHAX"/>
    <property type="match status" value="1"/>
</dbReference>
<dbReference type="RefSeq" id="WP_095608244.1">
    <property type="nucleotide sequence ID" value="NZ_LMVN01000006.1"/>
</dbReference>
<keyword evidence="5" id="KW-1185">Reference proteome</keyword>
<evidence type="ECO:0000313" key="5">
    <source>
        <dbReference type="Proteomes" id="UP000217528"/>
    </source>
</evidence>
<gene>
    <name evidence="3" type="ORF">ASJ82_06845</name>
    <name evidence="4" type="ORF">MSCUN_09050</name>
</gene>
<dbReference type="Proteomes" id="UP000246004">
    <property type="component" value="Unassembled WGS sequence"/>
</dbReference>
<organism evidence="3 5">
    <name type="scientific">Methanosphaera cuniculi</name>
    <dbReference type="NCBI Taxonomy" id="1077256"/>
    <lineage>
        <taxon>Archaea</taxon>
        <taxon>Methanobacteriati</taxon>
        <taxon>Methanobacteriota</taxon>
        <taxon>Methanomada group</taxon>
        <taxon>Methanobacteria</taxon>
        <taxon>Methanobacteriales</taxon>
        <taxon>Methanobacteriaceae</taxon>
        <taxon>Methanosphaera</taxon>
    </lineage>
</organism>
<sequence length="131" mass="14437">MISKILVPIDGSPLSKKATQKAVELAGQLDATIVITHIMDQKNIEPYAEQEKNAQDIIKEMVDYVMSEDVAVESMLLFGSPEYDIEKVARKSEADMVVLATHGFGLKSKLLGSFSNAVVKYVKLPIVLIKE</sequence>
<dbReference type="EMBL" id="LMVN01000006">
    <property type="protein sequence ID" value="PAV07898.1"/>
    <property type="molecule type" value="Genomic_DNA"/>
</dbReference>
<proteinExistence type="inferred from homology"/>
<dbReference type="PRINTS" id="PR01438">
    <property type="entry name" value="UNVRSLSTRESS"/>
</dbReference>
<evidence type="ECO:0000256" key="1">
    <source>
        <dbReference type="ARBA" id="ARBA00008791"/>
    </source>
</evidence>
<reference evidence="3 5" key="2">
    <citation type="journal article" date="2017" name="BMC Genomics">
        <title>Genomic analysis of methanogenic archaea reveals a shift towards energy conservation.</title>
        <authorList>
            <person name="Gilmore S.P."/>
            <person name="Henske J.K."/>
            <person name="Sexton J.A."/>
            <person name="Solomon K.V."/>
            <person name="Seppala S."/>
            <person name="Yoo J.I."/>
            <person name="Huyett L.M."/>
            <person name="Pressman A."/>
            <person name="Cogan J.Z."/>
            <person name="Kivenson V."/>
            <person name="Peng X."/>
            <person name="Tan Y."/>
            <person name="Valentine D.L."/>
            <person name="O'Malley M.A."/>
        </authorList>
    </citation>
    <scope>NUCLEOTIDE SEQUENCE [LARGE SCALE GENOMIC DNA]</scope>
    <source>
        <strain evidence="3 5">1R-7</strain>
    </source>
</reference>
<evidence type="ECO:0000313" key="3">
    <source>
        <dbReference type="EMBL" id="PAV07898.1"/>
    </source>
</evidence>
<dbReference type="InterPro" id="IPR006015">
    <property type="entry name" value="Universal_stress_UspA"/>
</dbReference>
<comment type="similarity">
    <text evidence="1">Belongs to the universal stress protein A family.</text>
</comment>
<feature type="domain" description="UspA" evidence="2">
    <location>
        <begin position="1"/>
        <end position="130"/>
    </location>
</feature>
<dbReference type="Gene3D" id="3.40.50.620">
    <property type="entry name" value="HUPs"/>
    <property type="match status" value="1"/>
</dbReference>
<evidence type="ECO:0000313" key="6">
    <source>
        <dbReference type="Proteomes" id="UP000246004"/>
    </source>
</evidence>
<dbReference type="AlphaFoldDB" id="A0A2A2HEZ8"/>
<dbReference type="SUPFAM" id="SSF52402">
    <property type="entry name" value="Adenine nucleotide alpha hydrolases-like"/>
    <property type="match status" value="1"/>
</dbReference>
<comment type="caution">
    <text evidence="3">The sequence shown here is derived from an EMBL/GenBank/DDBJ whole genome shotgun (WGS) entry which is preliminary data.</text>
</comment>
<dbReference type="PANTHER" id="PTHR46268:SF6">
    <property type="entry name" value="UNIVERSAL STRESS PROTEIN UP12"/>
    <property type="match status" value="1"/>
</dbReference>
<dbReference type="Proteomes" id="UP000217528">
    <property type="component" value="Unassembled WGS sequence"/>
</dbReference>
<accession>A0A2A2HEZ8</accession>
<dbReference type="OrthoDB" id="105697at2157"/>
<evidence type="ECO:0000259" key="2">
    <source>
        <dbReference type="Pfam" id="PF00582"/>
    </source>
</evidence>
<evidence type="ECO:0000313" key="4">
    <source>
        <dbReference type="EMBL" id="PWL08196.1"/>
    </source>
</evidence>
<dbReference type="CDD" id="cd00293">
    <property type="entry name" value="USP-like"/>
    <property type="match status" value="1"/>
</dbReference>
<reference evidence="4 6" key="1">
    <citation type="submission" date="2016-04" db="EMBL/GenBank/DDBJ databases">
        <title>Genome sequence of Methanosphaera cuniculi DSM 4103.</title>
        <authorList>
            <person name="Poehlein A."/>
            <person name="Seedorf H."/>
            <person name="Daniel R."/>
        </authorList>
    </citation>
    <scope>NUCLEOTIDE SEQUENCE [LARGE SCALE GENOMIC DNA]</scope>
    <source>
        <strain evidence="4 6">DSM 4103</strain>
    </source>
</reference>
<protein>
    <submittedName>
        <fullName evidence="4">Universal stress proteinc</fullName>
    </submittedName>
</protein>
<dbReference type="InterPro" id="IPR014729">
    <property type="entry name" value="Rossmann-like_a/b/a_fold"/>
</dbReference>
<dbReference type="EMBL" id="LWMS01000025">
    <property type="protein sequence ID" value="PWL08196.1"/>
    <property type="molecule type" value="Genomic_DNA"/>
</dbReference>
<dbReference type="InterPro" id="IPR006016">
    <property type="entry name" value="UspA"/>
</dbReference>
<dbReference type="Pfam" id="PF00582">
    <property type="entry name" value="Usp"/>
    <property type="match status" value="1"/>
</dbReference>
<name>A0A2A2HEZ8_9EURY</name>